<dbReference type="SUPFAM" id="SSF55816">
    <property type="entry name" value="5'-nucleotidase (syn. UDP-sugar hydrolase), C-terminal domain"/>
    <property type="match status" value="1"/>
</dbReference>
<dbReference type="RefSeq" id="WP_217898255.1">
    <property type="nucleotide sequence ID" value="NZ_FZOY01000001.1"/>
</dbReference>
<dbReference type="EMBL" id="FZOY01000001">
    <property type="protein sequence ID" value="SNS31135.1"/>
    <property type="molecule type" value="Genomic_DNA"/>
</dbReference>
<sequence length="1544" mass="161001">MVKLNRVVGSTTGADAEFIEIFGTPGESLEGLSLIVVESDAGSSNGTIDFRLDLDASAVIGDTGFFLLGNNLVAGAYGVTPDYEIAQNAIENSSYTIALVQTSSLAGGSVTGGEVVVDAVAVTDGGASDSFFFGAPVIGPDGSFLPAGFIRLVDGEGSTAADFRFADFNIDPSSDAPRNSGATGEEEIEATELTISEIQGSGLTSDYDGEVVRTTGIVTAVSANGYYLQSAVGDGDDATSDAIYVFDFSHGLSVGDEIEIVASVTEYVPGGASSGNQPTTELVDVQEISVLATGVALPEAVLLGGTDGRVVPATSIADALAFFESLEGMLITAQDLVATSGTSYFGEIYGVVPTATGSYPILSERGTLNISEGDFNPERIQIDEDSGIFNFDFPEVNVGDRLGDVTGVLSFAFGNYELIPTVDFTSQIVSGGLTGETTSLTRTDSGLTIATYNVLNLDPNDADGDTDVADGRFDAIAAQIVENLGSPDIIGLQEIQNSDGSIISDISSADGTLQALIDAIAAAGGPQYAFIDTPDVPTTYIDGNGDTIRPVGGQPGGDIRNAFLYDTTRVSLVEGSVRTLVDGDGDEYSFFEGRIPLVAEFQFIGGGATDGPVLTVINVHLSSKSGSAPIMGTTQPFDTADAQEDPAINGSVDQRKQQAQFIADYIESLGDEAQVVVLGDFNEFEFVSPTEIIADAGLTNLTNFLPEDERYSYIFEGNSQSLDHIMVDNGLAKVTEVDNVHVNAEFAATDTRASDHDPIVARINFAPVAEDDTLRVVAENFHKFHAFDLLANDYAPTGKALFISEINGQDIGKKPTFFIEEDGKKVGIVKLQDDGTILVKATKPVSELNFTYRVSDGTYESELAEVGVTNPTPDFTLSLLHFADQEAGAAAVEDAPRLSAVLNALRGEDVGADGTLTLSSGDAFIPGLFYQASAAVFGTAGIADMQIQNELGVQAIAFGNHEFDFGTAQLAGLISGDAAGDFSALVGSSLEGMDFTGAAFPYLSANLDFSTDANMASLMVAGGLSPVANAVTSSTVIEEGGELFGIVGATTPTLARISSPGDVGIAPFWADTIPTAAELDALASEIQAEVDALLDANPEMNKVILLAHMQQLSIKQELAARLTDVDVIVAGGSNTRLLDETDRLRDGDSAQGEYPIFIENAGGTTTAVVNTDGSYKYVGRLVVDFDADGNIIPETYDPEISGAYATDAQGVADLNAEDLVDPEVQAIADAIQDQILATESNVFGISNVFLNGNRSGTFASDDPDGVRTQETNLGDLTADANLAYANEMQDSVDVWLSLKNGGGIRASIGQTVVPAGGTEFERLPNEEILDGDGNVAKPAGGISQNDIQTSLSFNNDLVVGSLTATEIVTVLEHGLAALPDVNGRFPQLAGLQLSFDPDAPSGARIEDAAFVDESGNVRAVLVNDGVVVNADAEYGVVTLGFLATGGDGYPFPTDWIELALADTDGDGLDDEVLSGDATFAYDGTEQDAFAEYLLDTHATADTAYDVADTGPDLDTRIVNLAYQTGADLDAAIDDFLMSDTFLIA</sequence>
<dbReference type="Pfam" id="PF03372">
    <property type="entry name" value="Exo_endo_phos"/>
    <property type="match status" value="1"/>
</dbReference>
<feature type="domain" description="Endonuclease/exonuclease/phosphatase" evidence="2">
    <location>
        <begin position="450"/>
        <end position="756"/>
    </location>
</feature>
<dbReference type="Gene3D" id="3.60.10.10">
    <property type="entry name" value="Endonuclease/exonuclease/phosphatase"/>
    <property type="match status" value="1"/>
</dbReference>
<dbReference type="Gene3D" id="3.60.21.10">
    <property type="match status" value="1"/>
</dbReference>
<dbReference type="InterPro" id="IPR005135">
    <property type="entry name" value="Endo/exonuclease/phosphatase"/>
</dbReference>
<dbReference type="SUPFAM" id="SSF56219">
    <property type="entry name" value="DNase I-like"/>
    <property type="match status" value="1"/>
</dbReference>
<gene>
    <name evidence="3" type="ORF">SAMN05421757_101803</name>
</gene>
<dbReference type="CDD" id="cd04486">
    <property type="entry name" value="YhcR_OBF_like"/>
    <property type="match status" value="1"/>
</dbReference>
<reference evidence="3 4" key="1">
    <citation type="submission" date="2017-06" db="EMBL/GenBank/DDBJ databases">
        <authorList>
            <person name="Kim H.J."/>
            <person name="Triplett B.A."/>
        </authorList>
    </citation>
    <scope>NUCLEOTIDE SEQUENCE [LARGE SCALE GENOMIC DNA]</scope>
    <source>
        <strain evidence="3 4">DSM 29339</strain>
    </source>
</reference>
<dbReference type="Pfam" id="PF02872">
    <property type="entry name" value="5_nucleotid_C"/>
    <property type="match status" value="1"/>
</dbReference>
<dbReference type="Pfam" id="PF17963">
    <property type="entry name" value="Big_9"/>
    <property type="match status" value="1"/>
</dbReference>
<proteinExistence type="predicted"/>
<dbReference type="Proteomes" id="UP000198426">
    <property type="component" value="Unassembled WGS sequence"/>
</dbReference>
<dbReference type="InterPro" id="IPR006179">
    <property type="entry name" value="5_nucleotidase/apyrase"/>
</dbReference>
<dbReference type="SUPFAM" id="SSF56300">
    <property type="entry name" value="Metallo-dependent phosphatases"/>
    <property type="match status" value="1"/>
</dbReference>
<dbReference type="InterPro" id="IPR036907">
    <property type="entry name" value="5'-Nucleotdase_C_sf"/>
</dbReference>
<dbReference type="PANTHER" id="PTHR42834">
    <property type="entry name" value="ENDONUCLEASE/EXONUCLEASE/PHOSPHATASE FAMILY PROTEIN (AFU_ORTHOLOGUE AFUA_3G09210)"/>
    <property type="match status" value="1"/>
</dbReference>
<evidence type="ECO:0000259" key="1">
    <source>
        <dbReference type="Pfam" id="PF02872"/>
    </source>
</evidence>
<organism evidence="3 4">
    <name type="scientific">Tropicimonas sediminicola</name>
    <dbReference type="NCBI Taxonomy" id="1031541"/>
    <lineage>
        <taxon>Bacteria</taxon>
        <taxon>Pseudomonadati</taxon>
        <taxon>Pseudomonadota</taxon>
        <taxon>Alphaproteobacteria</taxon>
        <taxon>Rhodobacterales</taxon>
        <taxon>Roseobacteraceae</taxon>
        <taxon>Tropicimonas</taxon>
    </lineage>
</organism>
<keyword evidence="4" id="KW-1185">Reference proteome</keyword>
<evidence type="ECO:0000259" key="2">
    <source>
        <dbReference type="Pfam" id="PF03372"/>
    </source>
</evidence>
<dbReference type="Gene3D" id="3.90.780.10">
    <property type="entry name" value="5'-Nucleotidase, C-terminal domain"/>
    <property type="match status" value="1"/>
</dbReference>
<dbReference type="InterPro" id="IPR029052">
    <property type="entry name" value="Metallo-depent_PP-like"/>
</dbReference>
<accession>A0A239DFG1</accession>
<evidence type="ECO:0000313" key="3">
    <source>
        <dbReference type="EMBL" id="SNS31135.1"/>
    </source>
</evidence>
<dbReference type="GO" id="GO:0016787">
    <property type="term" value="F:hydrolase activity"/>
    <property type="evidence" value="ECO:0007669"/>
    <property type="project" value="InterPro"/>
</dbReference>
<dbReference type="InterPro" id="IPR036691">
    <property type="entry name" value="Endo/exonu/phosph_ase_sf"/>
</dbReference>
<name>A0A239DFG1_9RHOB</name>
<dbReference type="PANTHER" id="PTHR42834:SF1">
    <property type="entry name" value="ENDONUCLEASE_EXONUCLEASE_PHOSPHATASE FAMILY PROTEIN (AFU_ORTHOLOGUE AFUA_3G09210)"/>
    <property type="match status" value="1"/>
</dbReference>
<feature type="domain" description="5'-Nucleotidase C-terminal" evidence="1">
    <location>
        <begin position="1266"/>
        <end position="1451"/>
    </location>
</feature>
<evidence type="ECO:0000313" key="4">
    <source>
        <dbReference type="Proteomes" id="UP000198426"/>
    </source>
</evidence>
<dbReference type="CDD" id="cd10283">
    <property type="entry name" value="MnuA_DNase1-like"/>
    <property type="match status" value="1"/>
</dbReference>
<dbReference type="GO" id="GO:0009166">
    <property type="term" value="P:nucleotide catabolic process"/>
    <property type="evidence" value="ECO:0007669"/>
    <property type="project" value="InterPro"/>
</dbReference>
<dbReference type="InterPro" id="IPR008334">
    <property type="entry name" value="5'-Nucleotdase_C"/>
</dbReference>
<dbReference type="PRINTS" id="PR01607">
    <property type="entry name" value="APYRASEFAMLY"/>
</dbReference>
<protein>
    <submittedName>
        <fullName evidence="3">Predicted extracellular nuclease</fullName>
    </submittedName>
</protein>